<comment type="caution">
    <text evidence="1">The sequence shown here is derived from an EMBL/GenBank/DDBJ whole genome shotgun (WGS) entry which is preliminary data.</text>
</comment>
<dbReference type="RefSeq" id="WP_151952106.1">
    <property type="nucleotide sequence ID" value="NZ_CABVRB010000041.1"/>
</dbReference>
<gene>
    <name evidence="1" type="ORF">PT520_09995</name>
</gene>
<evidence type="ECO:0000313" key="1">
    <source>
        <dbReference type="EMBL" id="MDK2062849.1"/>
    </source>
</evidence>
<organism evidence="1 2">
    <name type="scientific">Aliarcobacter butzleri</name>
    <dbReference type="NCBI Taxonomy" id="28197"/>
    <lineage>
        <taxon>Bacteria</taxon>
        <taxon>Pseudomonadati</taxon>
        <taxon>Campylobacterota</taxon>
        <taxon>Epsilonproteobacteria</taxon>
        <taxon>Campylobacterales</taxon>
        <taxon>Arcobacteraceae</taxon>
        <taxon>Aliarcobacter</taxon>
    </lineage>
</organism>
<sequence length="858" mass="100811">MLINKDITKFFEHDKLELIGTLIVSAIFIIRNCDKNNYLLDEILEASSINLETPLFLKKLEEQLDLLKKDNNSNIYFSSELRHSPSALQNSPVSWQYYAIYFAFNLGSEEIYKSKDDPVLSELLKLPLNFHYRYLKYKNFEEKEKLHISERQQNHFYKNISIGVVRTIEYLAKFYFSKNEHLYETYLSNKKDYFENLVELSNNDIVEKDCFFIAHDPKLSNFMKYENTDLGISIQVLSSRKITSGVSTGKEFNSKITNYLSDAFESYKKLTNLHLKKNLGNKSGGTARKNILQATEEEKFIIENDIEDLILNSEDKEQINEQNQRSIKRARSSLVPVDDSVEESKDIGNRFMQYKKNISFSASITKSKLLLKTEYKIPEVNHLKEFIHYISSNNEANFNEIEDFSKGIFILSIVFGFTVDDAISFLYNENKNIKRLQNGRISVAIDSELFAKYRVNPLLQKRSFTINYVLQDYIHRLINELANHIFLFSNLAYYFKNMKWERSSKVPLIRILNNTIRAIVSKNRIDNFFKFKENYLSSMKKLINEFDKEINIDFKNMWKITLSFSKLFFKDDTIAMLSIAKYQKNDTAKLSYSSTEKFSQKHSLLLESICNGLDLPNAISRLLNIKYKIYNHTFSSVEPIFVGSHKAVHYKDSKKFFEKMYELIFKEDDKIKKFNLVSIYIRYSMSILCATRDFKNSSTIKNISFSMHTQIITEKSESKLNGIRIIPLCETIEKIIKYYNQTCNDYGIYLDYISLYDNDKLVIFDKKIAFKIIVNITSDKFINDFIKYVPFNTGRHIINQYKIEKKLNPIYIETFLGHYISGAEQLGLYSPLHIPSYIHYIRENMQNIANLFGIRELS</sequence>
<evidence type="ECO:0008006" key="3">
    <source>
        <dbReference type="Google" id="ProtNLM"/>
    </source>
</evidence>
<reference evidence="1" key="2">
    <citation type="submission" date="2023-02" db="EMBL/GenBank/DDBJ databases">
        <authorList>
            <person name="Concha-Toloza M."/>
            <person name="Lopez-Cantillo M."/>
            <person name="Molina-Mora J."/>
            <person name="Collado L."/>
        </authorList>
    </citation>
    <scope>NUCLEOTIDE SEQUENCE</scope>
    <source>
        <strain evidence="1">FR1p273A</strain>
    </source>
</reference>
<evidence type="ECO:0000313" key="2">
    <source>
        <dbReference type="Proteomes" id="UP001237843"/>
    </source>
</evidence>
<proteinExistence type="predicted"/>
<reference evidence="1" key="1">
    <citation type="journal article" date="2023" name="Antibiotics">
        <title>Genomic Characterization of Antibiotic-Resistant Campylobacterales Isolated from Chilean Poultry Meat.</title>
        <authorList>
            <person name="Concha-Toloza M."/>
            <person name="Lopez-Cantillo M."/>
            <person name="Molina-Mora J.A."/>
            <person name="Collado L."/>
        </authorList>
    </citation>
    <scope>NUCLEOTIDE SEQUENCE</scope>
    <source>
        <strain evidence="1">FR1p273A</strain>
    </source>
</reference>
<dbReference type="AlphaFoldDB" id="A0AAW6VR28"/>
<name>A0AAW6VR28_9BACT</name>
<dbReference type="EMBL" id="JAQTJH010000013">
    <property type="protein sequence ID" value="MDK2062849.1"/>
    <property type="molecule type" value="Genomic_DNA"/>
</dbReference>
<protein>
    <recommendedName>
        <fullName evidence="3">Tyr recombinase domain-containing protein</fullName>
    </recommendedName>
</protein>
<accession>A0AAW6VR28</accession>
<dbReference type="Proteomes" id="UP001237843">
    <property type="component" value="Unassembled WGS sequence"/>
</dbReference>